<dbReference type="Gene3D" id="3.40.1280.10">
    <property type="match status" value="1"/>
</dbReference>
<dbReference type="Pfam" id="PF00588">
    <property type="entry name" value="SpoU_methylase"/>
    <property type="match status" value="1"/>
</dbReference>
<reference evidence="4 5" key="1">
    <citation type="journal article" date="2016" name="Nat. Commun.">
        <title>Thousands of microbial genomes shed light on interconnected biogeochemical processes in an aquifer system.</title>
        <authorList>
            <person name="Anantharaman K."/>
            <person name="Brown C.T."/>
            <person name="Hug L.A."/>
            <person name="Sharon I."/>
            <person name="Castelle C.J."/>
            <person name="Probst A.J."/>
            <person name="Thomas B.C."/>
            <person name="Singh A."/>
            <person name="Wilkins M.J."/>
            <person name="Karaoz U."/>
            <person name="Brodie E.L."/>
            <person name="Williams K.H."/>
            <person name="Hubbard S.S."/>
            <person name="Banfield J.F."/>
        </authorList>
    </citation>
    <scope>NUCLEOTIDE SEQUENCE [LARGE SCALE GENOMIC DNA]</scope>
</reference>
<dbReference type="InterPro" id="IPR001537">
    <property type="entry name" value="SpoU_MeTrfase"/>
</dbReference>
<dbReference type="Proteomes" id="UP000178943">
    <property type="component" value="Unassembled WGS sequence"/>
</dbReference>
<evidence type="ECO:0000256" key="1">
    <source>
        <dbReference type="ARBA" id="ARBA00022603"/>
    </source>
</evidence>
<dbReference type="GO" id="GO:0032259">
    <property type="term" value="P:methylation"/>
    <property type="evidence" value="ECO:0007669"/>
    <property type="project" value="UniProtKB-KW"/>
</dbReference>
<dbReference type="SMART" id="SM00967">
    <property type="entry name" value="SpoU_sub_bind"/>
    <property type="match status" value="1"/>
</dbReference>
<sequence>METADILFGHHSCKDFLNNAPQRINRIIIQNDHFKRYAALVTIAKNYGIRIDVKEKFFLDKATERGNHQGIIAYITPYAYYEVQELFNTAPEKPLFVLLDGIEDPQNLGTIVRTAAAAGIDGLIIEERRCAQITSTVMRVSSGGIALVKVARINNIKNVLPDLYQRQIPIIAASSQGQYLWTDIDYTAGAAIILGSESEGIRKTLLEKADYTVRIPLAKEMESLNVSVAFGVIIFEAIRQRIALCL</sequence>
<protein>
    <submittedName>
        <fullName evidence="4">23S rRNA (Guanosine(2251)-2'-O)-methyltransferase RlmB</fullName>
    </submittedName>
</protein>
<keyword evidence="2 4" id="KW-0808">Transferase</keyword>
<dbReference type="CDD" id="cd18103">
    <property type="entry name" value="SpoU-like_RlmB"/>
    <property type="match status" value="1"/>
</dbReference>
<feature type="domain" description="RNA 2-O ribose methyltransferase substrate binding" evidence="3">
    <location>
        <begin position="6"/>
        <end position="81"/>
    </location>
</feature>
<dbReference type="STRING" id="1817863.A2Y62_12570"/>
<evidence type="ECO:0000259" key="3">
    <source>
        <dbReference type="SMART" id="SM00967"/>
    </source>
</evidence>
<proteinExistence type="predicted"/>
<dbReference type="SUPFAM" id="SSF75217">
    <property type="entry name" value="alpha/beta knot"/>
    <property type="match status" value="1"/>
</dbReference>
<dbReference type="PANTHER" id="PTHR46429">
    <property type="entry name" value="23S RRNA (GUANOSINE-2'-O-)-METHYLTRANSFERASE RLMB"/>
    <property type="match status" value="1"/>
</dbReference>
<dbReference type="InterPro" id="IPR029064">
    <property type="entry name" value="Ribosomal_eL30-like_sf"/>
</dbReference>
<name>A0A1F5VUJ7_9BACT</name>
<dbReference type="InterPro" id="IPR029028">
    <property type="entry name" value="Alpha/beta_knot_MTases"/>
</dbReference>
<dbReference type="GO" id="GO:0006396">
    <property type="term" value="P:RNA processing"/>
    <property type="evidence" value="ECO:0007669"/>
    <property type="project" value="InterPro"/>
</dbReference>
<dbReference type="InterPro" id="IPR029026">
    <property type="entry name" value="tRNA_m1G_MTases_N"/>
</dbReference>
<dbReference type="PANTHER" id="PTHR46429:SF1">
    <property type="entry name" value="23S RRNA (GUANOSINE-2'-O-)-METHYLTRANSFERASE RLMB"/>
    <property type="match status" value="1"/>
</dbReference>
<dbReference type="SUPFAM" id="SSF55315">
    <property type="entry name" value="L30e-like"/>
    <property type="match status" value="1"/>
</dbReference>
<organism evidence="4 5">
    <name type="scientific">Candidatus Fischerbacteria bacterium RBG_13_37_8</name>
    <dbReference type="NCBI Taxonomy" id="1817863"/>
    <lineage>
        <taxon>Bacteria</taxon>
        <taxon>Candidatus Fischeribacteriota</taxon>
    </lineage>
</organism>
<dbReference type="GO" id="GO:0008173">
    <property type="term" value="F:RNA methyltransferase activity"/>
    <property type="evidence" value="ECO:0007669"/>
    <property type="project" value="InterPro"/>
</dbReference>
<dbReference type="GO" id="GO:0005829">
    <property type="term" value="C:cytosol"/>
    <property type="evidence" value="ECO:0007669"/>
    <property type="project" value="TreeGrafter"/>
</dbReference>
<dbReference type="Gene3D" id="3.30.1330.30">
    <property type="match status" value="1"/>
</dbReference>
<gene>
    <name evidence="4" type="ORF">A2Y62_12570</name>
</gene>
<dbReference type="InterPro" id="IPR004441">
    <property type="entry name" value="rRNA_MeTrfase_TrmH"/>
</dbReference>
<evidence type="ECO:0000313" key="4">
    <source>
        <dbReference type="EMBL" id="OGF67060.1"/>
    </source>
</evidence>
<dbReference type="InterPro" id="IPR013123">
    <property type="entry name" value="SpoU_subst-bd"/>
</dbReference>
<dbReference type="AlphaFoldDB" id="A0A1F5VUJ7"/>
<accession>A0A1F5VUJ7</accession>
<dbReference type="GO" id="GO:0003723">
    <property type="term" value="F:RNA binding"/>
    <property type="evidence" value="ECO:0007669"/>
    <property type="project" value="InterPro"/>
</dbReference>
<dbReference type="Pfam" id="PF08032">
    <property type="entry name" value="SpoU_sub_bind"/>
    <property type="match status" value="1"/>
</dbReference>
<evidence type="ECO:0000313" key="5">
    <source>
        <dbReference type="Proteomes" id="UP000178943"/>
    </source>
</evidence>
<evidence type="ECO:0000256" key="2">
    <source>
        <dbReference type="ARBA" id="ARBA00022679"/>
    </source>
</evidence>
<comment type="caution">
    <text evidence="4">The sequence shown here is derived from an EMBL/GenBank/DDBJ whole genome shotgun (WGS) entry which is preliminary data.</text>
</comment>
<dbReference type="NCBIfam" id="TIGR00186">
    <property type="entry name" value="rRNA_methyl_3"/>
    <property type="match status" value="1"/>
</dbReference>
<dbReference type="EMBL" id="MFGW01000072">
    <property type="protein sequence ID" value="OGF67060.1"/>
    <property type="molecule type" value="Genomic_DNA"/>
</dbReference>
<keyword evidence="1 4" id="KW-0489">Methyltransferase</keyword>